<gene>
    <name evidence="1" type="ORF">M8C21_021436</name>
</gene>
<proteinExistence type="predicted"/>
<reference evidence="1" key="1">
    <citation type="submission" date="2022-06" db="EMBL/GenBank/DDBJ databases">
        <title>Uncovering the hologenomic basis of an extraordinary plant invasion.</title>
        <authorList>
            <person name="Bieker V.C."/>
            <person name="Martin M.D."/>
            <person name="Gilbert T."/>
            <person name="Hodgins K."/>
            <person name="Battlay P."/>
            <person name="Petersen B."/>
            <person name="Wilson J."/>
        </authorList>
    </citation>
    <scope>NUCLEOTIDE SEQUENCE</scope>
    <source>
        <strain evidence="1">AA19_3_7</strain>
        <tissue evidence="1">Leaf</tissue>
    </source>
</reference>
<dbReference type="EMBL" id="JAMZMK010008488">
    <property type="protein sequence ID" value="KAI7740208.1"/>
    <property type="molecule type" value="Genomic_DNA"/>
</dbReference>
<keyword evidence="2" id="KW-1185">Reference proteome</keyword>
<comment type="caution">
    <text evidence="1">The sequence shown here is derived from an EMBL/GenBank/DDBJ whole genome shotgun (WGS) entry which is preliminary data.</text>
</comment>
<organism evidence="1 2">
    <name type="scientific">Ambrosia artemisiifolia</name>
    <name type="common">Common ragweed</name>
    <dbReference type="NCBI Taxonomy" id="4212"/>
    <lineage>
        <taxon>Eukaryota</taxon>
        <taxon>Viridiplantae</taxon>
        <taxon>Streptophyta</taxon>
        <taxon>Embryophyta</taxon>
        <taxon>Tracheophyta</taxon>
        <taxon>Spermatophyta</taxon>
        <taxon>Magnoliopsida</taxon>
        <taxon>eudicotyledons</taxon>
        <taxon>Gunneridae</taxon>
        <taxon>Pentapetalae</taxon>
        <taxon>asterids</taxon>
        <taxon>campanulids</taxon>
        <taxon>Asterales</taxon>
        <taxon>Asteraceae</taxon>
        <taxon>Asteroideae</taxon>
        <taxon>Heliantheae alliance</taxon>
        <taxon>Heliantheae</taxon>
        <taxon>Ambrosia</taxon>
    </lineage>
</organism>
<evidence type="ECO:0000313" key="1">
    <source>
        <dbReference type="EMBL" id="KAI7740208.1"/>
    </source>
</evidence>
<accession>A0AAD5CDU3</accession>
<dbReference type="AlphaFoldDB" id="A0AAD5CDU3"/>
<protein>
    <submittedName>
        <fullName evidence="1">Uncharacterized protein</fullName>
    </submittedName>
</protein>
<name>A0AAD5CDU3_AMBAR</name>
<evidence type="ECO:0000313" key="2">
    <source>
        <dbReference type="Proteomes" id="UP001206925"/>
    </source>
</evidence>
<sequence length="79" mass="9368">MKPWLECGIRRYMSFMAKVGEKEQHKELPKKWQMHLKPEHTHVSVDSVFEILQASVPKEEKVGKDAFSKFNIHAMFLLR</sequence>
<dbReference type="Proteomes" id="UP001206925">
    <property type="component" value="Unassembled WGS sequence"/>
</dbReference>